<keyword evidence="1" id="KW-1133">Transmembrane helix</keyword>
<keyword evidence="3" id="KW-1185">Reference proteome</keyword>
<dbReference type="AlphaFoldDB" id="A0A9P3LI92"/>
<evidence type="ECO:0000313" key="3">
    <source>
        <dbReference type="Proteomes" id="UP000703269"/>
    </source>
</evidence>
<reference evidence="2 3" key="1">
    <citation type="submission" date="2021-08" db="EMBL/GenBank/DDBJ databases">
        <title>Draft Genome Sequence of Phanerochaete sordida strain YK-624.</title>
        <authorList>
            <person name="Mori T."/>
            <person name="Dohra H."/>
            <person name="Suzuki T."/>
            <person name="Kawagishi H."/>
            <person name="Hirai H."/>
        </authorList>
    </citation>
    <scope>NUCLEOTIDE SEQUENCE [LARGE SCALE GENOMIC DNA]</scope>
    <source>
        <strain evidence="2 3">YK-624</strain>
    </source>
</reference>
<organism evidence="2 3">
    <name type="scientific">Phanerochaete sordida</name>
    <dbReference type="NCBI Taxonomy" id="48140"/>
    <lineage>
        <taxon>Eukaryota</taxon>
        <taxon>Fungi</taxon>
        <taxon>Dikarya</taxon>
        <taxon>Basidiomycota</taxon>
        <taxon>Agaricomycotina</taxon>
        <taxon>Agaricomycetes</taxon>
        <taxon>Polyporales</taxon>
        <taxon>Phanerochaetaceae</taxon>
        <taxon>Phanerochaete</taxon>
    </lineage>
</organism>
<dbReference type="EMBL" id="BPQB01000044">
    <property type="protein sequence ID" value="GJE94932.1"/>
    <property type="molecule type" value="Genomic_DNA"/>
</dbReference>
<feature type="transmembrane region" description="Helical" evidence="1">
    <location>
        <begin position="50"/>
        <end position="69"/>
    </location>
</feature>
<dbReference type="Proteomes" id="UP000703269">
    <property type="component" value="Unassembled WGS sequence"/>
</dbReference>
<feature type="transmembrane region" description="Helical" evidence="1">
    <location>
        <begin position="203"/>
        <end position="222"/>
    </location>
</feature>
<keyword evidence="1" id="KW-0812">Transmembrane</keyword>
<feature type="transmembrane region" description="Helical" evidence="1">
    <location>
        <begin position="20"/>
        <end position="41"/>
    </location>
</feature>
<protein>
    <submittedName>
        <fullName evidence="2">Uncharacterized protein</fullName>
    </submittedName>
</protein>
<keyword evidence="1" id="KW-0472">Membrane</keyword>
<feature type="transmembrane region" description="Helical" evidence="1">
    <location>
        <begin position="267"/>
        <end position="289"/>
    </location>
</feature>
<accession>A0A9P3LI92</accession>
<evidence type="ECO:0000313" key="2">
    <source>
        <dbReference type="EMBL" id="GJE94932.1"/>
    </source>
</evidence>
<gene>
    <name evidence="2" type="ORF">PsYK624_111080</name>
</gene>
<evidence type="ECO:0000256" key="1">
    <source>
        <dbReference type="SAM" id="Phobius"/>
    </source>
</evidence>
<feature type="transmembrane region" description="Helical" evidence="1">
    <location>
        <begin position="89"/>
        <end position="108"/>
    </location>
</feature>
<dbReference type="OrthoDB" id="2562239at2759"/>
<feature type="transmembrane region" description="Helical" evidence="1">
    <location>
        <begin position="234"/>
        <end position="255"/>
    </location>
</feature>
<sequence>MSGTPPAAFPSPLGGVPLPADFAPCVLFAVLYATTSCVGLWRMARTRTRCVFVALTLLFTIERTVLFALRAHAIQAPPQDLRAYLALTAYWQGTLASGYGALFGRLLAALKALVLAALAPPPADVEAPSPTPSSPEMCEATSVSATGAAPLLLDHTYSGASTAPLLVNHVHAAGRADKGTAAPRDGRAQALTLFRRLFRICELLSLVPFVLGLLIGYQYVVAEFKAENIVTVQLMRFVIALVTLVLLLALLQLCYWEWRLTRTTAPLVVAALALVLTIIPIYHMCIMDRLTTSLTSKDPNSGNTPAEKAVFYIFQVFPELLVSSLLLGINARKIFTV</sequence>
<proteinExistence type="predicted"/>
<comment type="caution">
    <text evidence="2">The sequence shown here is derived from an EMBL/GenBank/DDBJ whole genome shotgun (WGS) entry which is preliminary data.</text>
</comment>
<name>A0A9P3LI92_9APHY</name>
<feature type="transmembrane region" description="Helical" evidence="1">
    <location>
        <begin position="309"/>
        <end position="329"/>
    </location>
</feature>